<accession>A0A2K1QWA8</accession>
<proteinExistence type="predicted"/>
<gene>
    <name evidence="3" type="ORF">CAC42_2417</name>
</gene>
<dbReference type="OrthoDB" id="9996895at2759"/>
<feature type="region of interest" description="Disordered" evidence="1">
    <location>
        <begin position="1081"/>
        <end position="1132"/>
    </location>
</feature>
<evidence type="ECO:0000313" key="3">
    <source>
        <dbReference type="EMBL" id="PNS19240.1"/>
    </source>
</evidence>
<evidence type="ECO:0000313" key="4">
    <source>
        <dbReference type="Proteomes" id="UP000243797"/>
    </source>
</evidence>
<feature type="compositionally biased region" description="Polar residues" evidence="1">
    <location>
        <begin position="212"/>
        <end position="240"/>
    </location>
</feature>
<dbReference type="GO" id="GO:0003677">
    <property type="term" value="F:DNA binding"/>
    <property type="evidence" value="ECO:0007669"/>
    <property type="project" value="TreeGrafter"/>
</dbReference>
<dbReference type="AlphaFoldDB" id="A0A2K1QWA8"/>
<dbReference type="GO" id="GO:0005524">
    <property type="term" value="F:ATP binding"/>
    <property type="evidence" value="ECO:0007669"/>
    <property type="project" value="InterPro"/>
</dbReference>
<feature type="region of interest" description="Disordered" evidence="1">
    <location>
        <begin position="1"/>
        <end position="117"/>
    </location>
</feature>
<dbReference type="PANTHER" id="PTHR23389:SF21">
    <property type="entry name" value="ATPASE FAMILY AAA DOMAIN-CONTAINING PROTEIN 5"/>
    <property type="match status" value="1"/>
</dbReference>
<dbReference type="EMBL" id="NKHZ01000032">
    <property type="protein sequence ID" value="PNS19240.1"/>
    <property type="molecule type" value="Genomic_DNA"/>
</dbReference>
<dbReference type="STRING" id="2082308.A0A2K1QWA8"/>
<reference evidence="3 4" key="1">
    <citation type="submission" date="2017-06" db="EMBL/GenBank/DDBJ databases">
        <title>Draft genome sequence of a variant of Elsinoe murrayae.</title>
        <authorList>
            <person name="Cheng Q."/>
        </authorList>
    </citation>
    <scope>NUCLEOTIDE SEQUENCE [LARGE SCALE GENOMIC DNA]</scope>
    <source>
        <strain evidence="3 4">CQ-2017a</strain>
    </source>
</reference>
<dbReference type="InterPro" id="IPR003593">
    <property type="entry name" value="AAA+_ATPase"/>
</dbReference>
<dbReference type="InterPro" id="IPR027417">
    <property type="entry name" value="P-loop_NTPase"/>
</dbReference>
<feature type="region of interest" description="Disordered" evidence="1">
    <location>
        <begin position="410"/>
        <end position="464"/>
    </location>
</feature>
<dbReference type="PANTHER" id="PTHR23389">
    <property type="entry name" value="CHROMOSOME TRANSMISSION FIDELITY FACTOR 18"/>
    <property type="match status" value="1"/>
</dbReference>
<name>A0A2K1QWA8_9PEZI</name>
<dbReference type="SMART" id="SM00382">
    <property type="entry name" value="AAA"/>
    <property type="match status" value="1"/>
</dbReference>
<evidence type="ECO:0000259" key="2">
    <source>
        <dbReference type="SMART" id="SM00382"/>
    </source>
</evidence>
<feature type="compositionally biased region" description="Basic and acidic residues" evidence="1">
    <location>
        <begin position="1110"/>
        <end position="1119"/>
    </location>
</feature>
<feature type="region of interest" description="Disordered" evidence="1">
    <location>
        <begin position="912"/>
        <end position="938"/>
    </location>
</feature>
<evidence type="ECO:0000256" key="1">
    <source>
        <dbReference type="SAM" id="MobiDB-lite"/>
    </source>
</evidence>
<dbReference type="InParanoid" id="A0A2K1QWA8"/>
<feature type="compositionally biased region" description="Basic residues" evidence="1">
    <location>
        <begin position="103"/>
        <end position="113"/>
    </location>
</feature>
<dbReference type="Pfam" id="PF00004">
    <property type="entry name" value="AAA"/>
    <property type="match status" value="1"/>
</dbReference>
<protein>
    <recommendedName>
        <fullName evidence="2">AAA+ ATPase domain-containing protein</fullName>
    </recommendedName>
</protein>
<dbReference type="GO" id="GO:0005634">
    <property type="term" value="C:nucleus"/>
    <property type="evidence" value="ECO:0007669"/>
    <property type="project" value="TreeGrafter"/>
</dbReference>
<sequence length="1132" mass="124635">MAHWPISSRPSDHQRKRRRLDHGEGGQDTTARTTVAKDAHNYLDSHHAVEASGDGSLVGEASSKHAAAMPPTTPKKMLKLNKSGKLGSPSSDQTGAQVNPVQAKKRGRPRKVQQPRSRVVTILYSTEGLLGDGSVARRIDRILRGEERYTRPVPKPREITPAHQAGPPKAAHPFFTSRIQKPLESSREHVMPAPAKESPRKSSAATPGKIRQQVQQMKALQNRTDGPSNQLAPTSKPTTQRTEVWPLIGSMHIRGPMQPFTCSWMLPLGRRKHKTQKPRIEDSSSILKAFRPDELLRGHKEGLLRSDGFSDPHPDLRVPSRRLLTGLELLDGVSAALFNTHQHQALKNIASSLPSYLNAYDEGRADQLPWTHKYAPANAASVLQTGNEPTLLRDWMRALTVLSTTMQSTTTVLKDNRPRKKRRKKNDDLDDFIVSSGDEADQLGSLTEVDEPGSQGSKGDGASRSMVRSVLEGLQGEVQKTANTVVLSGPHGCGKTAMVLAVAKELNFQVFEINAGSRRSGRDILERIGDVVGNHIVSHEKADAGNMSADEDAARHSAALQKDLDSGRQGTMNSFFKSRAVKQANMPLKKKVPISSKPKAEPARHQKQSIILLEEVDVLFEEDKSFWTTVLSLIATSRRPIVMTCTSESSLPLDDLVLHAILRLAPPPTELATDYLLLLAAQEGHLIQRDAAVSLYQHKKCDLRASITELQFWCQMGVGDPRGGLSWIFQRWPPGTGMDADGNVQRVTSNGTYHTGMGWLASDESDCRTEDSKAEELMTEAWVDWALDPRDECHTEAASQISDHTSRKGDATSKLTSLLAMDRFADTLSALACLPAMDLPCRRPRSRYSPLGSALDTPLDPTLPPLTSKQLASYTDSPRFLQADPMLQHNHLSRDLCVTATHLLNKTQPFPARQHREVSPPSALTASHHARILDPPPPSTIPLPAHRIYAALQPLSTALLQTWSYTFHLSPLPVLTVDMAPYVRAIVAHDARRERERRELHALLHGAEAGEGKMRRTRAARGALEGKGREEVKREKWWDVGLEEEAVRVTGGEGWGASLGEWVERKREELEREREEEEVRVGGVKGVVDGGKDERAQGGNGVGAAVSGSEKADHTETMWRGDGTQEVVMPDA</sequence>
<dbReference type="Gene3D" id="3.40.50.300">
    <property type="entry name" value="P-loop containing nucleotide triphosphate hydrolases"/>
    <property type="match status" value="1"/>
</dbReference>
<dbReference type="SUPFAM" id="SSF52540">
    <property type="entry name" value="P-loop containing nucleoside triphosphate hydrolases"/>
    <property type="match status" value="1"/>
</dbReference>
<comment type="caution">
    <text evidence="3">The sequence shown here is derived from an EMBL/GenBank/DDBJ whole genome shotgun (WGS) entry which is preliminary data.</text>
</comment>
<organism evidence="3 4">
    <name type="scientific">Sphaceloma murrayae</name>
    <dbReference type="NCBI Taxonomy" id="2082308"/>
    <lineage>
        <taxon>Eukaryota</taxon>
        <taxon>Fungi</taxon>
        <taxon>Dikarya</taxon>
        <taxon>Ascomycota</taxon>
        <taxon>Pezizomycotina</taxon>
        <taxon>Dothideomycetes</taxon>
        <taxon>Dothideomycetidae</taxon>
        <taxon>Myriangiales</taxon>
        <taxon>Elsinoaceae</taxon>
        <taxon>Sphaceloma</taxon>
    </lineage>
</organism>
<feature type="compositionally biased region" description="Basic and acidic residues" evidence="1">
    <location>
        <begin position="35"/>
        <end position="49"/>
    </location>
</feature>
<feature type="compositionally biased region" description="Polar residues" evidence="1">
    <location>
        <begin position="88"/>
        <end position="100"/>
    </location>
</feature>
<keyword evidence="4" id="KW-1185">Reference proteome</keyword>
<dbReference type="InterPro" id="IPR003959">
    <property type="entry name" value="ATPase_AAA_core"/>
</dbReference>
<feature type="domain" description="AAA+ ATPase" evidence="2">
    <location>
        <begin position="481"/>
        <end position="671"/>
    </location>
</feature>
<feature type="region of interest" description="Disordered" evidence="1">
    <location>
        <begin position="152"/>
        <end position="240"/>
    </location>
</feature>
<dbReference type="GO" id="GO:0016887">
    <property type="term" value="F:ATP hydrolysis activity"/>
    <property type="evidence" value="ECO:0007669"/>
    <property type="project" value="InterPro"/>
</dbReference>
<dbReference type="Proteomes" id="UP000243797">
    <property type="component" value="Unassembled WGS sequence"/>
</dbReference>